<name>F5RC54_METUF</name>
<dbReference type="Pfam" id="PF13264">
    <property type="entry name" value="DUF4055"/>
    <property type="match status" value="1"/>
</dbReference>
<dbReference type="InterPro" id="IPR025129">
    <property type="entry name" value="DUF4055"/>
</dbReference>
<dbReference type="RefSeq" id="WP_008060715.1">
    <property type="nucleotide sequence ID" value="NZ_AFHG01000044.1"/>
</dbReference>
<gene>
    <name evidence="3" type="ORF">METUNv1_01695</name>
</gene>
<evidence type="ECO:0000256" key="1">
    <source>
        <dbReference type="SAM" id="MobiDB-lite"/>
    </source>
</evidence>
<reference evidence="3 4" key="1">
    <citation type="journal article" date="2011" name="J. Bacteriol.">
        <title>Genome sequence of Methyloversatilis universalis FAM5T, a methylotrophic representative of the order Rhodocyclales.</title>
        <authorList>
            <person name="Kittichotirat W."/>
            <person name="Good N.M."/>
            <person name="Hall R."/>
            <person name="Bringel F."/>
            <person name="Lajus A."/>
            <person name="Medigue C."/>
            <person name="Smalley N.E."/>
            <person name="Beck D."/>
            <person name="Bumgarner R."/>
            <person name="Vuilleumier S."/>
            <person name="Kalyuzhnaya M.G."/>
        </authorList>
    </citation>
    <scope>NUCLEOTIDE SEQUENCE [LARGE SCALE GENOMIC DNA]</scope>
    <source>
        <strain evidence="4">ATCC BAA-1314 / JCM 13912 / FAM5</strain>
    </source>
</reference>
<protein>
    <recommendedName>
        <fullName evidence="2">DUF4055 domain-containing protein</fullName>
    </recommendedName>
</protein>
<evidence type="ECO:0000313" key="3">
    <source>
        <dbReference type="EMBL" id="EGK71917.1"/>
    </source>
</evidence>
<evidence type="ECO:0000259" key="2">
    <source>
        <dbReference type="Pfam" id="PF13264"/>
    </source>
</evidence>
<feature type="domain" description="DUF4055" evidence="2">
    <location>
        <begin position="248"/>
        <end position="383"/>
    </location>
</feature>
<proteinExistence type="predicted"/>
<dbReference type="AlphaFoldDB" id="F5RC54"/>
<dbReference type="EMBL" id="AFHG01000044">
    <property type="protein sequence ID" value="EGK71917.1"/>
    <property type="molecule type" value="Genomic_DNA"/>
</dbReference>
<organism evidence="3 4">
    <name type="scientific">Methyloversatilis universalis (strain ATCC BAA-1314 / DSM 25237 / JCM 13912 / CCUG 52030 / FAM5)</name>
    <dbReference type="NCBI Taxonomy" id="1000565"/>
    <lineage>
        <taxon>Bacteria</taxon>
        <taxon>Pseudomonadati</taxon>
        <taxon>Pseudomonadota</taxon>
        <taxon>Betaproteobacteria</taxon>
        <taxon>Nitrosomonadales</taxon>
        <taxon>Sterolibacteriaceae</taxon>
        <taxon>Methyloversatilis</taxon>
    </lineage>
</organism>
<dbReference type="Proteomes" id="UP000005019">
    <property type="component" value="Unassembled WGS sequence"/>
</dbReference>
<keyword evidence="4" id="KW-1185">Reference proteome</keyword>
<dbReference type="eggNOG" id="ENOG502Z8D8">
    <property type="taxonomic scope" value="Bacteria"/>
</dbReference>
<comment type="caution">
    <text evidence="3">The sequence shown here is derived from an EMBL/GenBank/DDBJ whole genome shotgun (WGS) entry which is preliminary data.</text>
</comment>
<evidence type="ECO:0000313" key="4">
    <source>
        <dbReference type="Proteomes" id="UP000005019"/>
    </source>
</evidence>
<dbReference type="OrthoDB" id="6668483at2"/>
<sequence length="465" mass="50476">MTDAVRNESEAVAEMAKHWPLVRALMGGTSAMRAAAKNFLPKWPNEEQKSYDARLAVSTLYPAFSQTVRVLSGKPFSKPLQLGDNVPEPIKGFAQNIDLEGRNLHAFAGDLMVDILSVGISGILIDFPPAEGVRTRAQELEAGLRPYWKRYPAGAVLGWKTRRTNGVITLAQIRLLENEAEDAGEFGEREFEQVRVLEPGRWRTYRKVRTANGQEEWQLHNEGLTTLNAVPFVFCYGQRTGFGTSAPPLLELAHQNVEHWQSKSDQQNILHVARVPILALVGAEGEVDITVGASSAVKLPKDADLKFVEHSGAAIEAGRNDLKDIEQRMLQTGAELLVRKEGAAVTATQISSEGEGNKCALQRMAEDLEDAIDQALQFTAEWIGQPEGGHATLHKDFGADSLGEASASLLLELQAAGIISKKRVILEQQRRGVLSADIVADDELEDAGQDGPALGAITDPAPAGA</sequence>
<feature type="region of interest" description="Disordered" evidence="1">
    <location>
        <begin position="444"/>
        <end position="465"/>
    </location>
</feature>
<dbReference type="STRING" id="1000565.METUNv1_01695"/>
<accession>F5RC54</accession>